<keyword evidence="3" id="KW-1185">Reference proteome</keyword>
<feature type="compositionally biased region" description="Low complexity" evidence="1">
    <location>
        <begin position="106"/>
        <end position="115"/>
    </location>
</feature>
<comment type="caution">
    <text evidence="2">The sequence shown here is derived from an EMBL/GenBank/DDBJ whole genome shotgun (WGS) entry which is preliminary data.</text>
</comment>
<accession>A0A919SRX6</accession>
<proteinExistence type="predicted"/>
<dbReference type="Proteomes" id="UP000681340">
    <property type="component" value="Unassembled WGS sequence"/>
</dbReference>
<feature type="region of interest" description="Disordered" evidence="1">
    <location>
        <begin position="85"/>
        <end position="115"/>
    </location>
</feature>
<protein>
    <submittedName>
        <fullName evidence="2">Uncharacterized protein</fullName>
    </submittedName>
</protein>
<dbReference type="AlphaFoldDB" id="A0A919SRX6"/>
<name>A0A919SRX6_9ACTN</name>
<reference evidence="2" key="1">
    <citation type="submission" date="2021-03" db="EMBL/GenBank/DDBJ databases">
        <title>Whole genome shotgun sequence of Actinoplanes auranticolor NBRC 12245.</title>
        <authorList>
            <person name="Komaki H."/>
            <person name="Tamura T."/>
        </authorList>
    </citation>
    <scope>NUCLEOTIDE SEQUENCE</scope>
    <source>
        <strain evidence="2">NBRC 12245</strain>
    </source>
</reference>
<evidence type="ECO:0000313" key="3">
    <source>
        <dbReference type="Proteomes" id="UP000681340"/>
    </source>
</evidence>
<dbReference type="EMBL" id="BOQL01000062">
    <property type="protein sequence ID" value="GIM76444.1"/>
    <property type="molecule type" value="Genomic_DNA"/>
</dbReference>
<gene>
    <name evidence="2" type="ORF">Aau02nite_70890</name>
</gene>
<evidence type="ECO:0000256" key="1">
    <source>
        <dbReference type="SAM" id="MobiDB-lite"/>
    </source>
</evidence>
<organism evidence="2 3">
    <name type="scientific">Actinoplanes auranticolor</name>
    <dbReference type="NCBI Taxonomy" id="47988"/>
    <lineage>
        <taxon>Bacteria</taxon>
        <taxon>Bacillati</taxon>
        <taxon>Actinomycetota</taxon>
        <taxon>Actinomycetes</taxon>
        <taxon>Micromonosporales</taxon>
        <taxon>Micromonosporaceae</taxon>
        <taxon>Actinoplanes</taxon>
    </lineage>
</organism>
<sequence>MRRQRGKSGVRCTSRSLSCRRIVTKRHVRSRPSACFPRVALPARAGLAFTDAPIRSSDTKAHGMVIRRRHSSGWDRAVRALGAVDQAGQPGTVSGGRRPRRRHVDAGAGAEDGASAGAADLGMVDDIW</sequence>
<evidence type="ECO:0000313" key="2">
    <source>
        <dbReference type="EMBL" id="GIM76444.1"/>
    </source>
</evidence>